<gene>
    <name evidence="17" type="ORF">DLJ59_01555</name>
</gene>
<reference evidence="17 18" key="1">
    <citation type="submission" date="2018-05" db="EMBL/GenBank/DDBJ databases">
        <title>Micromonospora from Atacama Desert.</title>
        <authorList>
            <person name="Carro L."/>
            <person name="Goodfellow M."/>
            <person name="Klenk H.-P."/>
        </authorList>
    </citation>
    <scope>NUCLEOTIDE SEQUENCE [LARGE SCALE GENOMIC DNA]</scope>
    <source>
        <strain evidence="17 18">LB39</strain>
    </source>
</reference>
<sequence>MLSATSVPVIEATLPVVGQHIDTISGVFYDTMLGENPDLLNLFSRSAQATGEQKSALAGAVATFAAHLVGVGPDASVFEHMTERIAQRHCALGIRPEQYTMVGRYLMGAVGTVLGDAVTPEVAAAWDEVYWLFASRLIGREARLYAEAGVHGNDPWREYVVANKITEAHDTVSFILTPTAGGTVPDFLPGQYVTVAADLPDGTRQLRQYSLSQAAPGRTLRITVRRVRGIGGAPDGVVSGFLHDHVDIGDHLRLSSPYGELTLRDSDAPLVLVSAGVGITPMAAILDHVARTQPARDVTAVHADRSVERHPLRADMYTNGSRLRSFRNLVWYEEPADVPGANVGFVDIDAIPLHPDSVVYLCGPVPFMQLVRAGLHRRGLPDERIRYEVFGSEQWRPAPVAVPVAVPA</sequence>
<dbReference type="SUPFAM" id="SSF63380">
    <property type="entry name" value="Riboflavin synthase domain-like"/>
    <property type="match status" value="1"/>
</dbReference>
<keyword evidence="4 14" id="KW-0349">Heme</keyword>
<evidence type="ECO:0000256" key="7">
    <source>
        <dbReference type="ARBA" id="ARBA00022723"/>
    </source>
</evidence>
<evidence type="ECO:0000256" key="12">
    <source>
        <dbReference type="ARBA" id="ARBA00048649"/>
    </source>
</evidence>
<name>A0A3N9X631_9ACTN</name>
<evidence type="ECO:0000256" key="2">
    <source>
        <dbReference type="ARBA" id="ARBA00006401"/>
    </source>
</evidence>
<dbReference type="InterPro" id="IPR009050">
    <property type="entry name" value="Globin-like_sf"/>
</dbReference>
<dbReference type="InterPro" id="IPR001433">
    <property type="entry name" value="OxRdtase_FAD/NAD-bd"/>
</dbReference>
<comment type="catalytic activity">
    <reaction evidence="13">
        <text>2 nitric oxide + NADPH + 2 O2 = 2 nitrate + NADP(+) + H(+)</text>
        <dbReference type="Rhea" id="RHEA:19465"/>
        <dbReference type="ChEBI" id="CHEBI:15378"/>
        <dbReference type="ChEBI" id="CHEBI:15379"/>
        <dbReference type="ChEBI" id="CHEBI:16480"/>
        <dbReference type="ChEBI" id="CHEBI:17632"/>
        <dbReference type="ChEBI" id="CHEBI:57783"/>
        <dbReference type="ChEBI" id="CHEBI:58349"/>
        <dbReference type="EC" id="1.14.12.17"/>
    </reaction>
</comment>
<dbReference type="EMBL" id="QGSZ01000085">
    <property type="protein sequence ID" value="RQX08556.1"/>
    <property type="molecule type" value="Genomic_DNA"/>
</dbReference>
<dbReference type="Gene3D" id="3.40.50.80">
    <property type="entry name" value="Nucleotide-binding domain of ferredoxin-NADP reductase (FNR) module"/>
    <property type="match status" value="1"/>
</dbReference>
<dbReference type="GO" id="GO:0019825">
    <property type="term" value="F:oxygen binding"/>
    <property type="evidence" value="ECO:0007669"/>
    <property type="project" value="InterPro"/>
</dbReference>
<dbReference type="InterPro" id="IPR017938">
    <property type="entry name" value="Riboflavin_synthase-like_b-brl"/>
</dbReference>
<dbReference type="Pfam" id="PF00175">
    <property type="entry name" value="NAD_binding_1"/>
    <property type="match status" value="1"/>
</dbReference>
<dbReference type="GO" id="GO:0046872">
    <property type="term" value="F:metal ion binding"/>
    <property type="evidence" value="ECO:0007669"/>
    <property type="project" value="UniProtKB-KW"/>
</dbReference>
<keyword evidence="7" id="KW-0479">Metal-binding</keyword>
<dbReference type="InterPro" id="IPR000971">
    <property type="entry name" value="Globin"/>
</dbReference>
<dbReference type="GO" id="GO:0020037">
    <property type="term" value="F:heme binding"/>
    <property type="evidence" value="ECO:0007669"/>
    <property type="project" value="InterPro"/>
</dbReference>
<comment type="catalytic activity">
    <reaction evidence="12">
        <text>2 nitric oxide + NADH + 2 O2 = 2 nitrate + NAD(+) + H(+)</text>
        <dbReference type="Rhea" id="RHEA:19469"/>
        <dbReference type="ChEBI" id="CHEBI:15378"/>
        <dbReference type="ChEBI" id="CHEBI:15379"/>
        <dbReference type="ChEBI" id="CHEBI:16480"/>
        <dbReference type="ChEBI" id="CHEBI:17632"/>
        <dbReference type="ChEBI" id="CHEBI:57540"/>
        <dbReference type="ChEBI" id="CHEBI:57945"/>
        <dbReference type="EC" id="1.14.12.17"/>
    </reaction>
</comment>
<dbReference type="PANTHER" id="PTHR43396">
    <property type="entry name" value="FLAVOHEMOPROTEIN"/>
    <property type="match status" value="1"/>
</dbReference>
<evidence type="ECO:0000259" key="16">
    <source>
        <dbReference type="PROSITE" id="PS51384"/>
    </source>
</evidence>
<protein>
    <recommendedName>
        <fullName evidence="3">nitric oxide dioxygenase</fullName>
        <ecNumber evidence="3">1.14.12.17</ecNumber>
    </recommendedName>
</protein>
<dbReference type="GO" id="GO:0008941">
    <property type="term" value="F:nitric oxide dioxygenase NAD(P)H activity"/>
    <property type="evidence" value="ECO:0007669"/>
    <property type="project" value="UniProtKB-EC"/>
</dbReference>
<dbReference type="GO" id="GO:0071949">
    <property type="term" value="F:FAD binding"/>
    <property type="evidence" value="ECO:0007669"/>
    <property type="project" value="TreeGrafter"/>
</dbReference>
<dbReference type="GO" id="GO:0051537">
    <property type="term" value="F:2 iron, 2 sulfur cluster binding"/>
    <property type="evidence" value="ECO:0007669"/>
    <property type="project" value="UniProtKB-KW"/>
</dbReference>
<keyword evidence="9" id="KW-0408">Iron</keyword>
<comment type="similarity">
    <text evidence="2">In the C-terminal section; belongs to the flavoprotein pyridine nucleotide cytochrome reductase family.</text>
</comment>
<evidence type="ECO:0000256" key="11">
    <source>
        <dbReference type="ARBA" id="ARBA00023027"/>
    </source>
</evidence>
<dbReference type="GO" id="GO:0071500">
    <property type="term" value="P:cellular response to nitrosative stress"/>
    <property type="evidence" value="ECO:0007669"/>
    <property type="project" value="TreeGrafter"/>
</dbReference>
<evidence type="ECO:0000259" key="15">
    <source>
        <dbReference type="PROSITE" id="PS01033"/>
    </source>
</evidence>
<dbReference type="GO" id="GO:0005344">
    <property type="term" value="F:oxygen carrier activity"/>
    <property type="evidence" value="ECO:0007669"/>
    <property type="project" value="UniProtKB-KW"/>
</dbReference>
<comment type="cofactor">
    <cofactor evidence="1">
        <name>heme b</name>
        <dbReference type="ChEBI" id="CHEBI:60344"/>
    </cofactor>
</comment>
<dbReference type="SUPFAM" id="SSF46458">
    <property type="entry name" value="Globin-like"/>
    <property type="match status" value="1"/>
</dbReference>
<keyword evidence="6" id="KW-0001">2Fe-2S</keyword>
<dbReference type="Pfam" id="PF00970">
    <property type="entry name" value="FAD_binding_6"/>
    <property type="match status" value="1"/>
</dbReference>
<evidence type="ECO:0000313" key="17">
    <source>
        <dbReference type="EMBL" id="RQX08556.1"/>
    </source>
</evidence>
<dbReference type="Gene3D" id="1.10.490.10">
    <property type="entry name" value="Globins"/>
    <property type="match status" value="1"/>
</dbReference>
<feature type="domain" description="FAD-binding FR-type" evidence="16">
    <location>
        <begin position="154"/>
        <end position="264"/>
    </location>
</feature>
<evidence type="ECO:0000256" key="9">
    <source>
        <dbReference type="ARBA" id="ARBA00023004"/>
    </source>
</evidence>
<dbReference type="InterPro" id="IPR012292">
    <property type="entry name" value="Globin/Proto"/>
</dbReference>
<evidence type="ECO:0000256" key="8">
    <source>
        <dbReference type="ARBA" id="ARBA00022857"/>
    </source>
</evidence>
<dbReference type="InterPro" id="IPR017927">
    <property type="entry name" value="FAD-bd_FR_type"/>
</dbReference>
<keyword evidence="18" id="KW-1185">Reference proteome</keyword>
<evidence type="ECO:0000313" key="18">
    <source>
        <dbReference type="Proteomes" id="UP000282312"/>
    </source>
</evidence>
<keyword evidence="10" id="KW-0411">Iron-sulfur</keyword>
<comment type="caution">
    <text evidence="17">The sequence shown here is derived from an EMBL/GenBank/DDBJ whole genome shotgun (WGS) entry which is preliminary data.</text>
</comment>
<keyword evidence="14" id="KW-0813">Transport</keyword>
<evidence type="ECO:0000256" key="10">
    <source>
        <dbReference type="ARBA" id="ARBA00023014"/>
    </source>
</evidence>
<evidence type="ECO:0000256" key="1">
    <source>
        <dbReference type="ARBA" id="ARBA00001970"/>
    </source>
</evidence>
<keyword evidence="5 14" id="KW-0561">Oxygen transport</keyword>
<comment type="similarity">
    <text evidence="14">Belongs to the globin family.</text>
</comment>
<dbReference type="PANTHER" id="PTHR43396:SF3">
    <property type="entry name" value="FLAVOHEMOPROTEIN"/>
    <property type="match status" value="1"/>
</dbReference>
<dbReference type="AlphaFoldDB" id="A0A3N9X631"/>
<dbReference type="InterPro" id="IPR039261">
    <property type="entry name" value="FNR_nucleotide-bd"/>
</dbReference>
<dbReference type="CDD" id="cd06184">
    <property type="entry name" value="flavohem_like_fad_nad_binding"/>
    <property type="match status" value="1"/>
</dbReference>
<dbReference type="OrthoDB" id="9801223at2"/>
<dbReference type="PROSITE" id="PS51384">
    <property type="entry name" value="FAD_FR"/>
    <property type="match status" value="1"/>
</dbReference>
<dbReference type="Gene3D" id="2.40.30.10">
    <property type="entry name" value="Translation factors"/>
    <property type="match status" value="1"/>
</dbReference>
<keyword evidence="8" id="KW-0521">NADP</keyword>
<evidence type="ECO:0000256" key="5">
    <source>
        <dbReference type="ARBA" id="ARBA00022621"/>
    </source>
</evidence>
<dbReference type="EC" id="1.14.12.17" evidence="3"/>
<dbReference type="SUPFAM" id="SSF52343">
    <property type="entry name" value="Ferredoxin reductase-like, C-terminal NADP-linked domain"/>
    <property type="match status" value="1"/>
</dbReference>
<dbReference type="GO" id="GO:0046210">
    <property type="term" value="P:nitric oxide catabolic process"/>
    <property type="evidence" value="ECO:0007669"/>
    <property type="project" value="TreeGrafter"/>
</dbReference>
<dbReference type="PROSITE" id="PS01033">
    <property type="entry name" value="GLOBIN"/>
    <property type="match status" value="1"/>
</dbReference>
<dbReference type="Pfam" id="PF00042">
    <property type="entry name" value="Globin"/>
    <property type="match status" value="1"/>
</dbReference>
<organism evidence="17 18">
    <name type="scientific">Micromonospora inaquosa</name>
    <dbReference type="NCBI Taxonomy" id="2203716"/>
    <lineage>
        <taxon>Bacteria</taxon>
        <taxon>Bacillati</taxon>
        <taxon>Actinomycetota</taxon>
        <taxon>Actinomycetes</taxon>
        <taxon>Micromonosporales</taxon>
        <taxon>Micromonosporaceae</taxon>
        <taxon>Micromonospora</taxon>
    </lineage>
</organism>
<evidence type="ECO:0000256" key="4">
    <source>
        <dbReference type="ARBA" id="ARBA00022617"/>
    </source>
</evidence>
<keyword evidence="11" id="KW-0520">NAD</keyword>
<evidence type="ECO:0000256" key="14">
    <source>
        <dbReference type="RuleBase" id="RU000356"/>
    </source>
</evidence>
<evidence type="ECO:0000256" key="6">
    <source>
        <dbReference type="ARBA" id="ARBA00022714"/>
    </source>
</evidence>
<proteinExistence type="inferred from homology"/>
<evidence type="ECO:0000256" key="3">
    <source>
        <dbReference type="ARBA" id="ARBA00012229"/>
    </source>
</evidence>
<dbReference type="PRINTS" id="PR00410">
    <property type="entry name" value="PHEHYDRXLASE"/>
</dbReference>
<dbReference type="Proteomes" id="UP000282312">
    <property type="component" value="Unassembled WGS sequence"/>
</dbReference>
<dbReference type="CDD" id="cd14782">
    <property type="entry name" value="FHb-globin_2"/>
    <property type="match status" value="1"/>
</dbReference>
<evidence type="ECO:0000256" key="13">
    <source>
        <dbReference type="ARBA" id="ARBA00049433"/>
    </source>
</evidence>
<dbReference type="RefSeq" id="WP_124770733.1">
    <property type="nucleotide sequence ID" value="NZ_JBEZFR010000001.1"/>
</dbReference>
<accession>A0A3N9X631</accession>
<feature type="domain" description="Globin" evidence="15">
    <location>
        <begin position="1"/>
        <end position="142"/>
    </location>
</feature>
<dbReference type="InterPro" id="IPR008333">
    <property type="entry name" value="Cbr1-like_FAD-bd_dom"/>
</dbReference>